<comment type="caution">
    <text evidence="2">The sequence shown here is derived from an EMBL/GenBank/DDBJ whole genome shotgun (WGS) entry which is preliminary data.</text>
</comment>
<dbReference type="AlphaFoldDB" id="A0AAE0MC99"/>
<proteinExistence type="predicted"/>
<reference evidence="2" key="2">
    <citation type="submission" date="2023-06" db="EMBL/GenBank/DDBJ databases">
        <authorList>
            <consortium name="Lawrence Berkeley National Laboratory"/>
            <person name="Haridas S."/>
            <person name="Hensen N."/>
            <person name="Bonometti L."/>
            <person name="Westerberg I."/>
            <person name="Brannstrom I.O."/>
            <person name="Guillou S."/>
            <person name="Cros-Aarteil S."/>
            <person name="Calhoun S."/>
            <person name="Kuo A."/>
            <person name="Mondo S."/>
            <person name="Pangilinan J."/>
            <person name="Riley R."/>
            <person name="Labutti K."/>
            <person name="Andreopoulos B."/>
            <person name="Lipzen A."/>
            <person name="Chen C."/>
            <person name="Yanf M."/>
            <person name="Daum C."/>
            <person name="Ng V."/>
            <person name="Clum A."/>
            <person name="Steindorff A."/>
            <person name="Ohm R."/>
            <person name="Martin F."/>
            <person name="Silar P."/>
            <person name="Natvig D."/>
            <person name="Lalanne C."/>
            <person name="Gautier V."/>
            <person name="Ament-Velasquez S.L."/>
            <person name="Kruys A."/>
            <person name="Hutchinson M.I."/>
            <person name="Powell A.J."/>
            <person name="Barry K."/>
            <person name="Miller A.N."/>
            <person name="Grigoriev I.V."/>
            <person name="Debuchy R."/>
            <person name="Gladieux P."/>
            <person name="Thoren M.H."/>
            <person name="Johannesson H."/>
        </authorList>
    </citation>
    <scope>NUCLEOTIDE SEQUENCE</scope>
    <source>
        <strain evidence="2">SMH4131-1</strain>
    </source>
</reference>
<name>A0AAE0MC99_9PEZI</name>
<evidence type="ECO:0000256" key="1">
    <source>
        <dbReference type="SAM" id="MobiDB-lite"/>
    </source>
</evidence>
<evidence type="ECO:0000313" key="2">
    <source>
        <dbReference type="EMBL" id="KAK3327271.1"/>
    </source>
</evidence>
<evidence type="ECO:0000313" key="3">
    <source>
        <dbReference type="Proteomes" id="UP001286456"/>
    </source>
</evidence>
<gene>
    <name evidence="2" type="ORF">B0T19DRAFT_157955</name>
</gene>
<sequence length="199" mass="21222">MQFLCAWIPQWTRAQATSEPEPEAAAGARQHIAAKDKGKASAGEANRVASPVSICLPVLVLHAFPVPLQKEAVTAGAVSTSQHEPSGARTRGRGVRRTSNQPASAFCPLGTSRIPHWDGALSKRGRMVRWIRMGWLAGKGSQAIKCDNRPPNRGASSYGSTWPLALAGVGTGTRDGTVRDLRAYKCTRTIPAIGHCIHP</sequence>
<reference evidence="2" key="1">
    <citation type="journal article" date="2023" name="Mol. Phylogenet. Evol.">
        <title>Genome-scale phylogeny and comparative genomics of the fungal order Sordariales.</title>
        <authorList>
            <person name="Hensen N."/>
            <person name="Bonometti L."/>
            <person name="Westerberg I."/>
            <person name="Brannstrom I.O."/>
            <person name="Guillou S."/>
            <person name="Cros-Aarteil S."/>
            <person name="Calhoun S."/>
            <person name="Haridas S."/>
            <person name="Kuo A."/>
            <person name="Mondo S."/>
            <person name="Pangilinan J."/>
            <person name="Riley R."/>
            <person name="LaButti K."/>
            <person name="Andreopoulos B."/>
            <person name="Lipzen A."/>
            <person name="Chen C."/>
            <person name="Yan M."/>
            <person name="Daum C."/>
            <person name="Ng V."/>
            <person name="Clum A."/>
            <person name="Steindorff A."/>
            <person name="Ohm R.A."/>
            <person name="Martin F."/>
            <person name="Silar P."/>
            <person name="Natvig D.O."/>
            <person name="Lalanne C."/>
            <person name="Gautier V."/>
            <person name="Ament-Velasquez S.L."/>
            <person name="Kruys A."/>
            <person name="Hutchinson M.I."/>
            <person name="Powell A.J."/>
            <person name="Barry K."/>
            <person name="Miller A.N."/>
            <person name="Grigoriev I.V."/>
            <person name="Debuchy R."/>
            <person name="Gladieux P."/>
            <person name="Hiltunen Thoren M."/>
            <person name="Johannesson H."/>
        </authorList>
    </citation>
    <scope>NUCLEOTIDE SEQUENCE</scope>
    <source>
        <strain evidence="2">SMH4131-1</strain>
    </source>
</reference>
<feature type="region of interest" description="Disordered" evidence="1">
    <location>
        <begin position="76"/>
        <end position="107"/>
    </location>
</feature>
<dbReference type="EMBL" id="JAUEPO010000003">
    <property type="protein sequence ID" value="KAK3327271.1"/>
    <property type="molecule type" value="Genomic_DNA"/>
</dbReference>
<dbReference type="Proteomes" id="UP001286456">
    <property type="component" value="Unassembled WGS sequence"/>
</dbReference>
<protein>
    <submittedName>
        <fullName evidence="2">Uncharacterized protein</fullName>
    </submittedName>
</protein>
<organism evidence="2 3">
    <name type="scientific">Cercophora scortea</name>
    <dbReference type="NCBI Taxonomy" id="314031"/>
    <lineage>
        <taxon>Eukaryota</taxon>
        <taxon>Fungi</taxon>
        <taxon>Dikarya</taxon>
        <taxon>Ascomycota</taxon>
        <taxon>Pezizomycotina</taxon>
        <taxon>Sordariomycetes</taxon>
        <taxon>Sordariomycetidae</taxon>
        <taxon>Sordariales</taxon>
        <taxon>Lasiosphaeriaceae</taxon>
        <taxon>Cercophora</taxon>
    </lineage>
</organism>
<accession>A0AAE0MC99</accession>
<keyword evidence="3" id="KW-1185">Reference proteome</keyword>